<proteinExistence type="predicted"/>
<accession>A0A6A4WK18</accession>
<name>A0A6A4WK18_AMPAM</name>
<dbReference type="PANTHER" id="PTHR10869:SF244">
    <property type="entry name" value="PROLYL 4-HYDROXYLASE SUBUNIT ALPHA-2"/>
    <property type="match status" value="1"/>
</dbReference>
<dbReference type="InterPro" id="IPR045054">
    <property type="entry name" value="P4HA-like"/>
</dbReference>
<keyword evidence="2" id="KW-0847">Vitamin C</keyword>
<dbReference type="GO" id="GO:0004656">
    <property type="term" value="F:procollagen-proline 4-dioxygenase activity"/>
    <property type="evidence" value="ECO:0007669"/>
    <property type="project" value="TreeGrafter"/>
</dbReference>
<dbReference type="AlphaFoldDB" id="A0A6A4WK18"/>
<dbReference type="EMBL" id="VIIS01000544">
    <property type="protein sequence ID" value="KAF0307737.1"/>
    <property type="molecule type" value="Genomic_DNA"/>
</dbReference>
<dbReference type="PANTHER" id="PTHR10869">
    <property type="entry name" value="PROLYL 4-HYDROXYLASE ALPHA SUBUNIT"/>
    <property type="match status" value="1"/>
</dbReference>
<sequence>MVASLSTYNLMSFEYTVYNKGPSESPAVTSRFHCAYKRSSDPFFRLRPLKTELLWPDPLIVRFYDVTSPRQRGRLSRLAGPRLVTSKVTGRPGESGRSTQGRVGKMAFLPRGSDPLVGQFHRLVEAFTGLSSETAEDLQVVNYGVGGHYEPHVDFYGSYEVTFW</sequence>
<evidence type="ECO:0000313" key="5">
    <source>
        <dbReference type="Proteomes" id="UP000440578"/>
    </source>
</evidence>
<dbReference type="Proteomes" id="UP000440578">
    <property type="component" value="Unassembled WGS sequence"/>
</dbReference>
<evidence type="ECO:0000256" key="3">
    <source>
        <dbReference type="ARBA" id="ARBA00023004"/>
    </source>
</evidence>
<dbReference type="GO" id="GO:0031418">
    <property type="term" value="F:L-ascorbic acid binding"/>
    <property type="evidence" value="ECO:0007669"/>
    <property type="project" value="UniProtKB-KW"/>
</dbReference>
<reference evidence="4 5" key="1">
    <citation type="submission" date="2019-07" db="EMBL/GenBank/DDBJ databases">
        <title>Draft genome assembly of a fouling barnacle, Amphibalanus amphitrite (Darwin, 1854): The first reference genome for Thecostraca.</title>
        <authorList>
            <person name="Kim W."/>
        </authorList>
    </citation>
    <scope>NUCLEOTIDE SEQUENCE [LARGE SCALE GENOMIC DNA]</scope>
    <source>
        <strain evidence="4">SNU_AA5</strain>
        <tissue evidence="4">Soma without cirri and trophi</tissue>
    </source>
</reference>
<dbReference type="Gene3D" id="2.60.120.620">
    <property type="entry name" value="q2cbj1_9rhob like domain"/>
    <property type="match status" value="1"/>
</dbReference>
<dbReference type="GO" id="GO:0005783">
    <property type="term" value="C:endoplasmic reticulum"/>
    <property type="evidence" value="ECO:0007669"/>
    <property type="project" value="TreeGrafter"/>
</dbReference>
<keyword evidence="5" id="KW-1185">Reference proteome</keyword>
<keyword evidence="1" id="KW-0479">Metal-binding</keyword>
<evidence type="ECO:0000313" key="4">
    <source>
        <dbReference type="EMBL" id="KAF0307737.1"/>
    </source>
</evidence>
<dbReference type="GO" id="GO:0046872">
    <property type="term" value="F:metal ion binding"/>
    <property type="evidence" value="ECO:0007669"/>
    <property type="project" value="UniProtKB-KW"/>
</dbReference>
<dbReference type="OrthoDB" id="420380at2759"/>
<evidence type="ECO:0000256" key="2">
    <source>
        <dbReference type="ARBA" id="ARBA00022896"/>
    </source>
</evidence>
<comment type="caution">
    <text evidence="4">The sequence shown here is derived from an EMBL/GenBank/DDBJ whole genome shotgun (WGS) entry which is preliminary data.</text>
</comment>
<evidence type="ECO:0000256" key="1">
    <source>
        <dbReference type="ARBA" id="ARBA00022723"/>
    </source>
</evidence>
<keyword evidence="3" id="KW-0408">Iron</keyword>
<gene>
    <name evidence="4" type="primary">P4ha1_1</name>
    <name evidence="4" type="ORF">FJT64_020911</name>
</gene>
<organism evidence="4 5">
    <name type="scientific">Amphibalanus amphitrite</name>
    <name type="common">Striped barnacle</name>
    <name type="synonym">Balanus amphitrite</name>
    <dbReference type="NCBI Taxonomy" id="1232801"/>
    <lineage>
        <taxon>Eukaryota</taxon>
        <taxon>Metazoa</taxon>
        <taxon>Ecdysozoa</taxon>
        <taxon>Arthropoda</taxon>
        <taxon>Crustacea</taxon>
        <taxon>Multicrustacea</taxon>
        <taxon>Cirripedia</taxon>
        <taxon>Thoracica</taxon>
        <taxon>Thoracicalcarea</taxon>
        <taxon>Balanomorpha</taxon>
        <taxon>Balanoidea</taxon>
        <taxon>Balanidae</taxon>
        <taxon>Amphibalaninae</taxon>
        <taxon>Amphibalanus</taxon>
    </lineage>
</organism>
<protein>
    <submittedName>
        <fullName evidence="4">Prolyl 4-hydroxylase subunit alpha-1</fullName>
    </submittedName>
</protein>